<keyword evidence="1" id="KW-1185">Reference proteome</keyword>
<dbReference type="AlphaFoldDB" id="A0A0N4ZQ55"/>
<dbReference type="WBParaSite" id="PTRK_0001065900.1">
    <property type="protein sequence ID" value="PTRK_0001065900.1"/>
    <property type="gene ID" value="PTRK_0001065900"/>
</dbReference>
<proteinExistence type="predicted"/>
<evidence type="ECO:0000313" key="1">
    <source>
        <dbReference type="Proteomes" id="UP000038045"/>
    </source>
</evidence>
<accession>A0A0N4ZQ55</accession>
<organism evidence="1 2">
    <name type="scientific">Parastrongyloides trichosuri</name>
    <name type="common">Possum-specific nematode worm</name>
    <dbReference type="NCBI Taxonomy" id="131310"/>
    <lineage>
        <taxon>Eukaryota</taxon>
        <taxon>Metazoa</taxon>
        <taxon>Ecdysozoa</taxon>
        <taxon>Nematoda</taxon>
        <taxon>Chromadorea</taxon>
        <taxon>Rhabditida</taxon>
        <taxon>Tylenchina</taxon>
        <taxon>Panagrolaimomorpha</taxon>
        <taxon>Strongyloidoidea</taxon>
        <taxon>Strongyloididae</taxon>
        <taxon>Parastrongyloides</taxon>
    </lineage>
</organism>
<reference evidence="2" key="1">
    <citation type="submission" date="2017-02" db="UniProtKB">
        <authorList>
            <consortium name="WormBaseParasite"/>
        </authorList>
    </citation>
    <scope>IDENTIFICATION</scope>
</reference>
<dbReference type="Proteomes" id="UP000038045">
    <property type="component" value="Unplaced"/>
</dbReference>
<protein>
    <submittedName>
        <fullName evidence="2">BZIP domain-containing protein</fullName>
    </submittedName>
</protein>
<name>A0A0N4ZQ55_PARTI</name>
<sequence>MKRTFVPEWQKDEAYYKKRLSNAASVKLFRMRKKKVEEEHNQKILLFKEKLVQFTNNIDKIRASFQIKLSTLNYEYMNALNTMCDMWHQEITIQFKELYNIANDIPEFKTRNYGFKSNCKNNNVVEIPERKIIKGKNDCKCNDIFL</sequence>
<evidence type="ECO:0000313" key="2">
    <source>
        <dbReference type="WBParaSite" id="PTRK_0001065900.1"/>
    </source>
</evidence>